<accession>A0A5N7MA96</accession>
<dbReference type="Gene3D" id="3.40.50.300">
    <property type="entry name" value="P-loop containing nucleotide triphosphate hydrolases"/>
    <property type="match status" value="1"/>
</dbReference>
<dbReference type="InterPro" id="IPR027417">
    <property type="entry name" value="P-loop_NTPase"/>
</dbReference>
<evidence type="ECO:0000313" key="2">
    <source>
        <dbReference type="Proteomes" id="UP000403266"/>
    </source>
</evidence>
<dbReference type="RefSeq" id="WP_152708738.1">
    <property type="nucleotide sequence ID" value="NZ_VOSJ01000001.1"/>
</dbReference>
<dbReference type="AlphaFoldDB" id="A0A5N7MA96"/>
<dbReference type="SUPFAM" id="SSF52540">
    <property type="entry name" value="P-loop containing nucleoside triphosphate hydrolases"/>
    <property type="match status" value="1"/>
</dbReference>
<dbReference type="Proteomes" id="UP000403266">
    <property type="component" value="Unassembled WGS sequence"/>
</dbReference>
<keyword evidence="2" id="KW-1185">Reference proteome</keyword>
<reference evidence="1 2" key="1">
    <citation type="journal article" date="2019" name="Syst. Appl. Microbiol.">
        <title>Microvirga tunisiensis sp. nov., a root nodule symbiotic bacterium isolated from Lupinus micranthus and L. luteus grown in Northern Tunisia.</title>
        <authorList>
            <person name="Msaddak A."/>
            <person name="Rejili M."/>
            <person name="Duran D."/>
            <person name="Mars M."/>
            <person name="Palacios J.M."/>
            <person name="Ruiz-Argueso T."/>
            <person name="Rey L."/>
            <person name="Imperial J."/>
        </authorList>
    </citation>
    <scope>NUCLEOTIDE SEQUENCE [LARGE SCALE GENOMIC DNA]</scope>
    <source>
        <strain evidence="1 2">Lmie10</strain>
    </source>
</reference>
<name>A0A5N7MA96_9HYPH</name>
<comment type="caution">
    <text evidence="1">The sequence shown here is derived from an EMBL/GenBank/DDBJ whole genome shotgun (WGS) entry which is preliminary data.</text>
</comment>
<evidence type="ECO:0008006" key="3">
    <source>
        <dbReference type="Google" id="ProtNLM"/>
    </source>
</evidence>
<protein>
    <recommendedName>
        <fullName evidence="3">AAA+ ATPase domain-containing protein</fullName>
    </recommendedName>
</protein>
<sequence length="216" mass="22603">MNDPEVMRHFMSSLPRAGLVRLLGESGAGRTSVALRIAEALTSASGHSSGKCVALIDTLGHGKEALEGVLPKALDADRVVYYQGAGMCTAMGVARHLCFKPDIAVVVIDDLLGLDPATGPEGTGSFGSMVRRQINVLASACLSQNVLGILVDRLSPSWLSREPIGCSTYIVSAVKHSGVGGRGYQLRRVGNIDPSRPSDVIIPAVSIGNERLAEVA</sequence>
<gene>
    <name evidence="1" type="ORF">FS320_01045</name>
</gene>
<organism evidence="1 2">
    <name type="scientific">Microvirga tunisiensis</name>
    <dbReference type="NCBI Taxonomy" id="2108360"/>
    <lineage>
        <taxon>Bacteria</taxon>
        <taxon>Pseudomonadati</taxon>
        <taxon>Pseudomonadota</taxon>
        <taxon>Alphaproteobacteria</taxon>
        <taxon>Hyphomicrobiales</taxon>
        <taxon>Methylobacteriaceae</taxon>
        <taxon>Microvirga</taxon>
    </lineage>
</organism>
<dbReference type="EMBL" id="VOSK01000001">
    <property type="protein sequence ID" value="MPR23841.1"/>
    <property type="molecule type" value="Genomic_DNA"/>
</dbReference>
<evidence type="ECO:0000313" key="1">
    <source>
        <dbReference type="EMBL" id="MPR23841.1"/>
    </source>
</evidence>
<proteinExistence type="predicted"/>